<feature type="chain" id="PRO_5030843466" evidence="1">
    <location>
        <begin position="24"/>
        <end position="187"/>
    </location>
</feature>
<dbReference type="Pfam" id="PF02325">
    <property type="entry name" value="CCB3_YggT"/>
    <property type="match status" value="1"/>
</dbReference>
<gene>
    <name evidence="2" type="ORF">OSIN01602_LOCUS3781</name>
</gene>
<accession>A0A7S1Z260</accession>
<dbReference type="AlphaFoldDB" id="A0A7S1Z260"/>
<dbReference type="InterPro" id="IPR003425">
    <property type="entry name" value="CCB3/YggT"/>
</dbReference>
<keyword evidence="1" id="KW-0732">Signal</keyword>
<proteinExistence type="predicted"/>
<name>A0A7S1Z260_TRICV</name>
<organism evidence="2">
    <name type="scientific">Trieres chinensis</name>
    <name type="common">Marine centric diatom</name>
    <name type="synonym">Odontella sinensis</name>
    <dbReference type="NCBI Taxonomy" id="1514140"/>
    <lineage>
        <taxon>Eukaryota</taxon>
        <taxon>Sar</taxon>
        <taxon>Stramenopiles</taxon>
        <taxon>Ochrophyta</taxon>
        <taxon>Bacillariophyta</taxon>
        <taxon>Mediophyceae</taxon>
        <taxon>Biddulphiophycidae</taxon>
        <taxon>Eupodiscales</taxon>
        <taxon>Parodontellaceae</taxon>
        <taxon>Trieres</taxon>
    </lineage>
</organism>
<evidence type="ECO:0000313" key="2">
    <source>
        <dbReference type="EMBL" id="CAD9326462.1"/>
    </source>
</evidence>
<dbReference type="EMBL" id="HBGO01006714">
    <property type="protein sequence ID" value="CAD9326462.1"/>
    <property type="molecule type" value="Transcribed_RNA"/>
</dbReference>
<feature type="signal peptide" evidence="1">
    <location>
        <begin position="1"/>
        <end position="23"/>
    </location>
</feature>
<dbReference type="GO" id="GO:0016020">
    <property type="term" value="C:membrane"/>
    <property type="evidence" value="ECO:0007669"/>
    <property type="project" value="InterPro"/>
</dbReference>
<evidence type="ECO:0000256" key="1">
    <source>
        <dbReference type="SAM" id="SignalP"/>
    </source>
</evidence>
<sequence length="187" mass="19662">MRSSAVLALLGAALAALASPASASVFLPKSVSTRSAAGVDFRSMKTSNDLASARRRRMSGLSGKGGASAPLAMAIPGYGVAEQVFVGGFANFLQIYNFIITARILLSWFPQAQGIGALQPVYAITDPYLNLFRGIIPPVFGLDLSPILAFVTLNLLTSATASIGCEIPEGMKEKLDVKRKLITHMSS</sequence>
<protein>
    <submittedName>
        <fullName evidence="2">Uncharacterized protein</fullName>
    </submittedName>
</protein>
<dbReference type="PANTHER" id="PTHR33219:SF14">
    <property type="entry name" value="PROTEIN COFACTOR ASSEMBLY OF COMPLEX C SUBUNIT B CCB3, CHLOROPLASTIC-RELATED"/>
    <property type="match status" value="1"/>
</dbReference>
<dbReference type="PANTHER" id="PTHR33219">
    <property type="entry name" value="YLMG HOMOLOG PROTEIN 2, CHLOROPLASTIC"/>
    <property type="match status" value="1"/>
</dbReference>
<reference evidence="2" key="1">
    <citation type="submission" date="2021-01" db="EMBL/GenBank/DDBJ databases">
        <authorList>
            <person name="Corre E."/>
            <person name="Pelletier E."/>
            <person name="Niang G."/>
            <person name="Scheremetjew M."/>
            <person name="Finn R."/>
            <person name="Kale V."/>
            <person name="Holt S."/>
            <person name="Cochrane G."/>
            <person name="Meng A."/>
            <person name="Brown T."/>
            <person name="Cohen L."/>
        </authorList>
    </citation>
    <scope>NUCLEOTIDE SEQUENCE</scope>
    <source>
        <strain evidence="2">Grunow 1884</strain>
    </source>
</reference>